<dbReference type="Proteomes" id="UP000189703">
    <property type="component" value="Unplaced"/>
</dbReference>
<accession>A0A1U8PZT7</accession>
<evidence type="ECO:0000313" key="2">
    <source>
        <dbReference type="RefSeq" id="XP_019052063.1"/>
    </source>
</evidence>
<reference evidence="2" key="1">
    <citation type="submission" date="2025-08" db="UniProtKB">
        <authorList>
            <consortium name="RefSeq"/>
        </authorList>
    </citation>
    <scope>IDENTIFICATION</scope>
</reference>
<protein>
    <submittedName>
        <fullName evidence="2">Uncharacterized protein LOC109114206</fullName>
    </submittedName>
</protein>
<dbReference type="SUPFAM" id="SSF56672">
    <property type="entry name" value="DNA/RNA polymerases"/>
    <property type="match status" value="1"/>
</dbReference>
<keyword evidence="1" id="KW-1185">Reference proteome</keyword>
<dbReference type="PANTHER" id="PTHR11439">
    <property type="entry name" value="GAG-POL-RELATED RETROTRANSPOSON"/>
    <property type="match status" value="1"/>
</dbReference>
<dbReference type="OMA" id="QYLMITH"/>
<dbReference type="CDD" id="cd09272">
    <property type="entry name" value="RNase_HI_RT_Ty1"/>
    <property type="match status" value="1"/>
</dbReference>
<sequence>MLESKGVSTSLSLSTTFSATSGSALSDPSTFRSIVGMLQYLMITHPDIAFVVNWVSQFMHKPTTEHWTAVKRLLRYLNSTSTFGLRFQPSSTLQLFVYSDADWACNPDYCKSSSGYAIFLGTNLISWASHKQHTIAKSSIEAEYCSFATATTELTWIQSLLGELGIFLPVPLILWCHNAGATYLTANPIFFHSRTKHLEVDFHFVRDKVASHNLESSRSVPPWVHWTSEPVNQSPPCQPGEGMHTVNVLSAVSRVWQFNQ</sequence>
<dbReference type="RefSeq" id="XP_019052063.1">
    <property type="nucleotide sequence ID" value="XM_019196518.1"/>
</dbReference>
<proteinExistence type="predicted"/>
<evidence type="ECO:0000313" key="1">
    <source>
        <dbReference type="Proteomes" id="UP000189703"/>
    </source>
</evidence>
<dbReference type="KEGG" id="nnu:109114206"/>
<dbReference type="STRING" id="4432.A0A1U8PZT7"/>
<dbReference type="GeneID" id="109114206"/>
<dbReference type="OrthoDB" id="8188638at2759"/>
<organism evidence="1 2">
    <name type="scientific">Nelumbo nucifera</name>
    <name type="common">Sacred lotus</name>
    <dbReference type="NCBI Taxonomy" id="4432"/>
    <lineage>
        <taxon>Eukaryota</taxon>
        <taxon>Viridiplantae</taxon>
        <taxon>Streptophyta</taxon>
        <taxon>Embryophyta</taxon>
        <taxon>Tracheophyta</taxon>
        <taxon>Spermatophyta</taxon>
        <taxon>Magnoliopsida</taxon>
        <taxon>Proteales</taxon>
        <taxon>Nelumbonaceae</taxon>
        <taxon>Nelumbo</taxon>
    </lineage>
</organism>
<name>A0A1U8PZT7_NELNU</name>
<dbReference type="PANTHER" id="PTHR11439:SF455">
    <property type="entry name" value="RLK (RECEPTOR-LIKE PROTEIN KINASE) 8, PUTATIVE-RELATED"/>
    <property type="match status" value="1"/>
</dbReference>
<dbReference type="AlphaFoldDB" id="A0A1U8PZT7"/>
<dbReference type="InParanoid" id="A0A1U8PZT7"/>
<gene>
    <name evidence="2" type="primary">LOC109114206</name>
</gene>
<dbReference type="InterPro" id="IPR043502">
    <property type="entry name" value="DNA/RNA_pol_sf"/>
</dbReference>